<dbReference type="SUPFAM" id="SSF160544">
    <property type="entry name" value="EscU C-terminal domain-like"/>
    <property type="match status" value="1"/>
</dbReference>
<sequence length="88" mass="9810">MADTRKKAAALRYDAKKDAAPKLVAKGSGVIAEQILKIAGEHKIPLKEDRQLLEVLSTLDLYQEIPPELYKAVAEILAFVYRMTKKKG</sequence>
<reference evidence="2" key="2">
    <citation type="submission" date="2021-08" db="EMBL/GenBank/DDBJ databases">
        <authorList>
            <person name="Dalcin Martins P."/>
        </authorList>
    </citation>
    <scope>NUCLEOTIDE SEQUENCE</scope>
    <source>
        <strain evidence="2">MAG_39</strain>
    </source>
</reference>
<dbReference type="GO" id="GO:0005886">
    <property type="term" value="C:plasma membrane"/>
    <property type="evidence" value="ECO:0007669"/>
    <property type="project" value="TreeGrafter"/>
</dbReference>
<dbReference type="InterPro" id="IPR029025">
    <property type="entry name" value="T3SS_substrate_exporter_C"/>
</dbReference>
<dbReference type="PANTHER" id="PTHR30531">
    <property type="entry name" value="FLAGELLAR BIOSYNTHETIC PROTEIN FLHB"/>
    <property type="match status" value="1"/>
</dbReference>
<accession>A0A953M3V4</accession>
<reference evidence="2" key="1">
    <citation type="journal article" date="2021" name="bioRxiv">
        <title>Unraveling nitrogen, sulfur and carbon metabolic pathways and microbial community transcriptional responses to substrate deprivation and toxicity stresses in a bioreactor mimicking anoxic brackish coastal sediment conditions.</title>
        <authorList>
            <person name="Martins P.D."/>
            <person name="Echeveste M.J."/>
            <person name="Arshad A."/>
            <person name="Kurth J."/>
            <person name="Ouboter H."/>
            <person name="Jetten M.S.M."/>
            <person name="Welte C.U."/>
        </authorList>
    </citation>
    <scope>NUCLEOTIDE SEQUENCE</scope>
    <source>
        <strain evidence="2">MAG_39</strain>
    </source>
</reference>
<comment type="similarity">
    <text evidence="1">Belongs to the type III secretion exporter family.</text>
</comment>
<organism evidence="2 3">
    <name type="scientific">Candidatus Nitrobium versatile</name>
    <dbReference type="NCBI Taxonomy" id="2884831"/>
    <lineage>
        <taxon>Bacteria</taxon>
        <taxon>Pseudomonadati</taxon>
        <taxon>Nitrospirota</taxon>
        <taxon>Nitrospiria</taxon>
        <taxon>Nitrospirales</taxon>
        <taxon>Nitrospiraceae</taxon>
        <taxon>Candidatus Nitrobium</taxon>
    </lineage>
</organism>
<comment type="caution">
    <text evidence="2">The sequence shown here is derived from an EMBL/GenBank/DDBJ whole genome shotgun (WGS) entry which is preliminary data.</text>
</comment>
<dbReference type="GO" id="GO:0009306">
    <property type="term" value="P:protein secretion"/>
    <property type="evidence" value="ECO:0007669"/>
    <property type="project" value="InterPro"/>
</dbReference>
<dbReference type="InterPro" id="IPR006135">
    <property type="entry name" value="T3SS_substrate_exporter"/>
</dbReference>
<evidence type="ECO:0000313" key="2">
    <source>
        <dbReference type="EMBL" id="MBZ0158480.1"/>
    </source>
</evidence>
<dbReference type="AlphaFoldDB" id="A0A953M3V4"/>
<dbReference type="Proteomes" id="UP000705867">
    <property type="component" value="Unassembled WGS sequence"/>
</dbReference>
<dbReference type="Gene3D" id="3.40.1690.10">
    <property type="entry name" value="secretion proteins EscU"/>
    <property type="match status" value="1"/>
</dbReference>
<dbReference type="Pfam" id="PF01312">
    <property type="entry name" value="Bac_export_2"/>
    <property type="match status" value="1"/>
</dbReference>
<evidence type="ECO:0000256" key="1">
    <source>
        <dbReference type="ARBA" id="ARBA00010690"/>
    </source>
</evidence>
<protein>
    <submittedName>
        <fullName evidence="2">EscU/YscU/HrcU family type III secretion system export apparatus switch protein</fullName>
    </submittedName>
</protein>
<dbReference type="PANTHER" id="PTHR30531:SF12">
    <property type="entry name" value="FLAGELLAR BIOSYNTHETIC PROTEIN FLHB"/>
    <property type="match status" value="1"/>
</dbReference>
<name>A0A953M3V4_9BACT</name>
<dbReference type="EMBL" id="JAIOIV010000156">
    <property type="protein sequence ID" value="MBZ0158480.1"/>
    <property type="molecule type" value="Genomic_DNA"/>
</dbReference>
<gene>
    <name evidence="2" type="ORF">K8I29_19965</name>
</gene>
<evidence type="ECO:0000313" key="3">
    <source>
        <dbReference type="Proteomes" id="UP000705867"/>
    </source>
</evidence>
<proteinExistence type="inferred from homology"/>